<accession>A0ABW0IFL0</accession>
<feature type="domain" description="Glycosyltransferase RgtA/B/C/D-like" evidence="9">
    <location>
        <begin position="67"/>
        <end position="225"/>
    </location>
</feature>
<keyword evidence="3 10" id="KW-0328">Glycosyltransferase</keyword>
<name>A0ABW0IFL0_9BACT</name>
<keyword evidence="7 8" id="KW-0472">Membrane</keyword>
<evidence type="ECO:0000256" key="2">
    <source>
        <dbReference type="ARBA" id="ARBA00022475"/>
    </source>
</evidence>
<keyword evidence="5 8" id="KW-0812">Transmembrane</keyword>
<evidence type="ECO:0000256" key="6">
    <source>
        <dbReference type="ARBA" id="ARBA00022989"/>
    </source>
</evidence>
<feature type="transmembrane region" description="Helical" evidence="8">
    <location>
        <begin position="140"/>
        <end position="159"/>
    </location>
</feature>
<dbReference type="EMBL" id="JBHSMA010000009">
    <property type="protein sequence ID" value="MFC5412041.1"/>
    <property type="molecule type" value="Genomic_DNA"/>
</dbReference>
<dbReference type="GO" id="GO:0016757">
    <property type="term" value="F:glycosyltransferase activity"/>
    <property type="evidence" value="ECO:0007669"/>
    <property type="project" value="UniProtKB-KW"/>
</dbReference>
<evidence type="ECO:0000256" key="3">
    <source>
        <dbReference type="ARBA" id="ARBA00022676"/>
    </source>
</evidence>
<feature type="transmembrane region" description="Helical" evidence="8">
    <location>
        <begin position="425"/>
        <end position="444"/>
    </location>
</feature>
<organism evidence="10 11">
    <name type="scientific">Larkinella bovis</name>
    <dbReference type="NCBI Taxonomy" id="683041"/>
    <lineage>
        <taxon>Bacteria</taxon>
        <taxon>Pseudomonadati</taxon>
        <taxon>Bacteroidota</taxon>
        <taxon>Cytophagia</taxon>
        <taxon>Cytophagales</taxon>
        <taxon>Spirosomataceae</taxon>
        <taxon>Larkinella</taxon>
    </lineage>
</organism>
<feature type="transmembrane region" description="Helical" evidence="8">
    <location>
        <begin position="307"/>
        <end position="330"/>
    </location>
</feature>
<feature type="transmembrane region" description="Helical" evidence="8">
    <location>
        <begin position="368"/>
        <end position="387"/>
    </location>
</feature>
<dbReference type="EC" id="2.4.-.-" evidence="10"/>
<keyword evidence="4 10" id="KW-0808">Transferase</keyword>
<evidence type="ECO:0000313" key="10">
    <source>
        <dbReference type="EMBL" id="MFC5412041.1"/>
    </source>
</evidence>
<protein>
    <submittedName>
        <fullName evidence="10">ArnT family glycosyltransferase</fullName>
        <ecNumber evidence="10">2.4.-.-</ecNumber>
    </submittedName>
</protein>
<feature type="transmembrane region" description="Helical" evidence="8">
    <location>
        <begin position="336"/>
        <end position="356"/>
    </location>
</feature>
<comment type="subcellular location">
    <subcellularLocation>
        <location evidence="1">Cell membrane</location>
        <topology evidence="1">Multi-pass membrane protein</topology>
    </subcellularLocation>
</comment>
<evidence type="ECO:0000259" key="9">
    <source>
        <dbReference type="Pfam" id="PF13231"/>
    </source>
</evidence>
<feature type="transmembrane region" description="Helical" evidence="8">
    <location>
        <begin position="89"/>
        <end position="110"/>
    </location>
</feature>
<dbReference type="InterPro" id="IPR050297">
    <property type="entry name" value="LipidA_mod_glycosyltrf_83"/>
</dbReference>
<evidence type="ECO:0000256" key="4">
    <source>
        <dbReference type="ARBA" id="ARBA00022679"/>
    </source>
</evidence>
<keyword evidence="2" id="KW-1003">Cell membrane</keyword>
<gene>
    <name evidence="10" type="ORF">ACFPMF_22140</name>
</gene>
<feature type="transmembrane region" description="Helical" evidence="8">
    <location>
        <begin position="189"/>
        <end position="206"/>
    </location>
</feature>
<evidence type="ECO:0000256" key="7">
    <source>
        <dbReference type="ARBA" id="ARBA00023136"/>
    </source>
</evidence>
<proteinExistence type="predicted"/>
<feature type="transmembrane region" description="Helical" evidence="8">
    <location>
        <begin position="213"/>
        <end position="232"/>
    </location>
</feature>
<comment type="caution">
    <text evidence="10">The sequence shown here is derived from an EMBL/GenBank/DDBJ whole genome shotgun (WGS) entry which is preliminary data.</text>
</comment>
<dbReference type="PANTHER" id="PTHR33908:SF3">
    <property type="entry name" value="UNDECAPRENYL PHOSPHATE-ALPHA-4-AMINO-4-DEOXY-L-ARABINOSE ARABINOSYL TRANSFERASE"/>
    <property type="match status" value="1"/>
</dbReference>
<keyword evidence="6 8" id="KW-1133">Transmembrane helix</keyword>
<evidence type="ECO:0000313" key="11">
    <source>
        <dbReference type="Proteomes" id="UP001596106"/>
    </source>
</evidence>
<dbReference type="RefSeq" id="WP_379849150.1">
    <property type="nucleotide sequence ID" value="NZ_JBHSMA010000009.1"/>
</dbReference>
<dbReference type="InterPro" id="IPR038731">
    <property type="entry name" value="RgtA/B/C-like"/>
</dbReference>
<dbReference type="Proteomes" id="UP001596106">
    <property type="component" value="Unassembled WGS sequence"/>
</dbReference>
<evidence type="ECO:0000256" key="5">
    <source>
        <dbReference type="ARBA" id="ARBA00022692"/>
    </source>
</evidence>
<sequence>MKSPVFQRPVFWQVLSVVLLIPALFSYLGYLPLDTGTDEPRRALVALEMILSGDYLTPTLNGELYFNKPPLYNWLIAASFHLFGNYSSFALRFPMAVSLLLYGLTIYLLVKQHLGPRTAFAAALMLVTNTRILLYDSMLGLIDITFSWLTYTAFILVYHFDRKRNYWALFLSTYLLTALGFMMKGLPSLVFQGLTMLAYFLYTKQFRRLFSPAHFVGIGLFLLIVGSYYVAYFDRNNIAPERIVAVLFDESAKRTVVKFGIWETLRHMLTFPFEMLYHYAPWMFLVILLFRKGIFRPVGKPSEENRPLIAGQPFVLFNAVVFLVNFVIYWSSPQVYARYLLMLLPLLFTVFAYVYYERTDPADWRRRGWEWFLGGMLVVVTLGAWVPVFHPETQVIPGVWWKCGLMFAGLGFITYHYIRQPQHRLIILIAFLTMFRNGFNWLVIPPRLAHRQEYKESSERIARQSLGKPLLGYKETIGSDGQTDVNSFHIEVVRNEVLRKTARKIPGALYIADSVTLAGERYQTLSEFNLFDRHPAKLIQFETDTTARNVFPK</sequence>
<feature type="transmembrane region" description="Helical" evidence="8">
    <location>
        <begin position="399"/>
        <end position="418"/>
    </location>
</feature>
<evidence type="ECO:0000256" key="1">
    <source>
        <dbReference type="ARBA" id="ARBA00004651"/>
    </source>
</evidence>
<evidence type="ECO:0000256" key="8">
    <source>
        <dbReference type="SAM" id="Phobius"/>
    </source>
</evidence>
<reference evidence="11" key="1">
    <citation type="journal article" date="2019" name="Int. J. Syst. Evol. Microbiol.">
        <title>The Global Catalogue of Microorganisms (GCM) 10K type strain sequencing project: providing services to taxonomists for standard genome sequencing and annotation.</title>
        <authorList>
            <consortium name="The Broad Institute Genomics Platform"/>
            <consortium name="The Broad Institute Genome Sequencing Center for Infectious Disease"/>
            <person name="Wu L."/>
            <person name="Ma J."/>
        </authorList>
    </citation>
    <scope>NUCLEOTIDE SEQUENCE [LARGE SCALE GENOMIC DNA]</scope>
    <source>
        <strain evidence="11">CCUG 55250</strain>
    </source>
</reference>
<keyword evidence="11" id="KW-1185">Reference proteome</keyword>
<feature type="transmembrane region" description="Helical" evidence="8">
    <location>
        <begin position="276"/>
        <end position="295"/>
    </location>
</feature>
<dbReference type="Pfam" id="PF13231">
    <property type="entry name" value="PMT_2"/>
    <property type="match status" value="1"/>
</dbReference>
<dbReference type="PANTHER" id="PTHR33908">
    <property type="entry name" value="MANNOSYLTRANSFERASE YKCB-RELATED"/>
    <property type="match status" value="1"/>
</dbReference>
<feature type="transmembrane region" description="Helical" evidence="8">
    <location>
        <begin position="12"/>
        <end position="30"/>
    </location>
</feature>